<comment type="caution">
    <text evidence="2">The sequence shown here is derived from an EMBL/GenBank/DDBJ whole genome shotgun (WGS) entry which is preliminary data.</text>
</comment>
<dbReference type="PATRIC" id="fig|1280950.3.peg.1415"/>
<gene>
    <name evidence="2" type="ORF">HJO_07062</name>
</gene>
<feature type="transmembrane region" description="Helical" evidence="1">
    <location>
        <begin position="112"/>
        <end position="136"/>
    </location>
</feature>
<dbReference type="Proteomes" id="UP000025171">
    <property type="component" value="Unassembled WGS sequence"/>
</dbReference>
<dbReference type="EMBL" id="ARYK01000003">
    <property type="protein sequence ID" value="KCZ92694.1"/>
    <property type="molecule type" value="Genomic_DNA"/>
</dbReference>
<dbReference type="eggNOG" id="ENOG50347M1">
    <property type="taxonomic scope" value="Bacteria"/>
</dbReference>
<feature type="transmembrane region" description="Helical" evidence="1">
    <location>
        <begin position="85"/>
        <end position="106"/>
    </location>
</feature>
<reference evidence="2 3" key="1">
    <citation type="journal article" date="2014" name="Antonie Van Leeuwenhoek">
        <title>Hyphomonas beringensis sp. nov. and Hyphomonas chukchiensis sp. nov., isolated from surface seawater of the Bering Sea and Chukchi Sea.</title>
        <authorList>
            <person name="Li C."/>
            <person name="Lai Q."/>
            <person name="Li G."/>
            <person name="Dong C."/>
            <person name="Wang J."/>
            <person name="Liao Y."/>
            <person name="Shao Z."/>
        </authorList>
    </citation>
    <scope>NUCLEOTIDE SEQUENCE [LARGE SCALE GENOMIC DNA]</scope>
    <source>
        <strain evidence="2 3">MHS-2</strain>
    </source>
</reference>
<feature type="transmembrane region" description="Helical" evidence="1">
    <location>
        <begin position="44"/>
        <end position="64"/>
    </location>
</feature>
<sequence>MSFREKSAWAMIFILFSAGAYYFNKIIGISHALGETAPPIISLVISYVILIVIASIIIMAAIAGTSGREANQPADERDRLIIDKAGHWSGYILAAGALAGIFNYSVLHDGNLLFHIVFASLMLSQIGEYVFQIILYRRGV</sequence>
<accession>A0A059FPV5</accession>
<evidence type="ECO:0000313" key="3">
    <source>
        <dbReference type="Proteomes" id="UP000025171"/>
    </source>
</evidence>
<protein>
    <recommendedName>
        <fullName evidence="4">Transmembrane protein</fullName>
    </recommendedName>
</protein>
<dbReference type="OrthoDB" id="7619100at2"/>
<dbReference type="STRING" id="1280950.HJO_07062"/>
<keyword evidence="3" id="KW-1185">Reference proteome</keyword>
<dbReference type="AlphaFoldDB" id="A0A059FPV5"/>
<evidence type="ECO:0008006" key="4">
    <source>
        <dbReference type="Google" id="ProtNLM"/>
    </source>
</evidence>
<evidence type="ECO:0000256" key="1">
    <source>
        <dbReference type="SAM" id="Phobius"/>
    </source>
</evidence>
<name>A0A059FPV5_9PROT</name>
<organism evidence="2 3">
    <name type="scientific">Hyphomonas johnsonii MHS-2</name>
    <dbReference type="NCBI Taxonomy" id="1280950"/>
    <lineage>
        <taxon>Bacteria</taxon>
        <taxon>Pseudomonadati</taxon>
        <taxon>Pseudomonadota</taxon>
        <taxon>Alphaproteobacteria</taxon>
        <taxon>Hyphomonadales</taxon>
        <taxon>Hyphomonadaceae</taxon>
        <taxon>Hyphomonas</taxon>
    </lineage>
</organism>
<keyword evidence="1" id="KW-0472">Membrane</keyword>
<keyword evidence="1" id="KW-1133">Transmembrane helix</keyword>
<evidence type="ECO:0000313" key="2">
    <source>
        <dbReference type="EMBL" id="KCZ92694.1"/>
    </source>
</evidence>
<feature type="transmembrane region" description="Helical" evidence="1">
    <location>
        <begin position="7"/>
        <end position="24"/>
    </location>
</feature>
<proteinExistence type="predicted"/>
<dbReference type="RefSeq" id="WP_156945465.1">
    <property type="nucleotide sequence ID" value="NZ_ARYK01000003.1"/>
</dbReference>
<keyword evidence="1" id="KW-0812">Transmembrane</keyword>